<organism evidence="9 10">
    <name type="scientific">Reinekea marinisedimentorum</name>
    <dbReference type="NCBI Taxonomy" id="230495"/>
    <lineage>
        <taxon>Bacteria</taxon>
        <taxon>Pseudomonadati</taxon>
        <taxon>Pseudomonadota</taxon>
        <taxon>Gammaproteobacteria</taxon>
        <taxon>Oceanospirillales</taxon>
        <taxon>Saccharospirillaceae</taxon>
        <taxon>Reinekea</taxon>
    </lineage>
</organism>
<name>A0A4R3IC67_9GAMM</name>
<feature type="domain" description="Acyltransferase 3" evidence="8">
    <location>
        <begin position="4"/>
        <end position="314"/>
    </location>
</feature>
<accession>A0A4R3IC67</accession>
<evidence type="ECO:0000256" key="7">
    <source>
        <dbReference type="SAM" id="Phobius"/>
    </source>
</evidence>
<feature type="transmembrane region" description="Helical" evidence="7">
    <location>
        <begin position="236"/>
        <end position="253"/>
    </location>
</feature>
<evidence type="ECO:0000313" key="9">
    <source>
        <dbReference type="EMBL" id="TCS44111.1"/>
    </source>
</evidence>
<protein>
    <submittedName>
        <fullName evidence="9">Surface polysaccharide O-acyltransferase-like enzyme</fullName>
    </submittedName>
</protein>
<reference evidence="9 10" key="1">
    <citation type="submission" date="2019-03" db="EMBL/GenBank/DDBJ databases">
        <title>Genomic Encyclopedia of Archaeal and Bacterial Type Strains, Phase II (KMG-II): from individual species to whole genera.</title>
        <authorList>
            <person name="Goeker M."/>
        </authorList>
    </citation>
    <scope>NUCLEOTIDE SEQUENCE [LARGE SCALE GENOMIC DNA]</scope>
    <source>
        <strain evidence="9 10">DSM 15388</strain>
    </source>
</reference>
<evidence type="ECO:0000256" key="4">
    <source>
        <dbReference type="ARBA" id="ARBA00022692"/>
    </source>
</evidence>
<evidence type="ECO:0000256" key="2">
    <source>
        <dbReference type="ARBA" id="ARBA00007400"/>
    </source>
</evidence>
<feature type="transmembrane region" description="Helical" evidence="7">
    <location>
        <begin position="299"/>
        <end position="320"/>
    </location>
</feature>
<keyword evidence="6 7" id="KW-0472">Membrane</keyword>
<dbReference type="GO" id="GO:0005886">
    <property type="term" value="C:plasma membrane"/>
    <property type="evidence" value="ECO:0007669"/>
    <property type="project" value="UniProtKB-SubCell"/>
</dbReference>
<dbReference type="Pfam" id="PF01757">
    <property type="entry name" value="Acyl_transf_3"/>
    <property type="match status" value="1"/>
</dbReference>
<comment type="similarity">
    <text evidence="2">Belongs to the acyltransferase 3 family.</text>
</comment>
<dbReference type="InterPro" id="IPR002656">
    <property type="entry name" value="Acyl_transf_3_dom"/>
</dbReference>
<feature type="transmembrane region" description="Helical" evidence="7">
    <location>
        <begin position="80"/>
        <end position="98"/>
    </location>
</feature>
<evidence type="ECO:0000259" key="8">
    <source>
        <dbReference type="Pfam" id="PF01757"/>
    </source>
</evidence>
<proteinExistence type="inferred from homology"/>
<feature type="transmembrane region" description="Helical" evidence="7">
    <location>
        <begin position="273"/>
        <end position="293"/>
    </location>
</feature>
<dbReference type="OrthoDB" id="1072135at2"/>
<feature type="transmembrane region" description="Helical" evidence="7">
    <location>
        <begin position="191"/>
        <end position="209"/>
    </location>
</feature>
<keyword evidence="4 7" id="KW-0812">Transmembrane</keyword>
<dbReference type="RefSeq" id="WP_132699434.1">
    <property type="nucleotide sequence ID" value="NZ_SLZR01000001.1"/>
</dbReference>
<dbReference type="Proteomes" id="UP000295793">
    <property type="component" value="Unassembled WGS sequence"/>
</dbReference>
<keyword evidence="3" id="KW-1003">Cell membrane</keyword>
<keyword evidence="5 7" id="KW-1133">Transmembrane helix</keyword>
<comment type="caution">
    <text evidence="9">The sequence shown here is derived from an EMBL/GenBank/DDBJ whole genome shotgun (WGS) entry which is preliminary data.</text>
</comment>
<dbReference type="GO" id="GO:0009246">
    <property type="term" value="P:enterobacterial common antigen biosynthetic process"/>
    <property type="evidence" value="ECO:0007669"/>
    <property type="project" value="TreeGrafter"/>
</dbReference>
<evidence type="ECO:0000256" key="1">
    <source>
        <dbReference type="ARBA" id="ARBA00004651"/>
    </source>
</evidence>
<feature type="transmembrane region" description="Helical" evidence="7">
    <location>
        <begin position="214"/>
        <end position="230"/>
    </location>
</feature>
<comment type="subcellular location">
    <subcellularLocation>
        <location evidence="1">Cell membrane</location>
        <topology evidence="1">Multi-pass membrane protein</topology>
    </subcellularLocation>
</comment>
<feature type="transmembrane region" description="Helical" evidence="7">
    <location>
        <begin position="118"/>
        <end position="142"/>
    </location>
</feature>
<dbReference type="PANTHER" id="PTHR40074">
    <property type="entry name" value="O-ACETYLTRANSFERASE WECH"/>
    <property type="match status" value="1"/>
</dbReference>
<evidence type="ECO:0000313" key="10">
    <source>
        <dbReference type="Proteomes" id="UP000295793"/>
    </source>
</evidence>
<evidence type="ECO:0000256" key="5">
    <source>
        <dbReference type="ARBA" id="ARBA00022989"/>
    </source>
</evidence>
<evidence type="ECO:0000256" key="3">
    <source>
        <dbReference type="ARBA" id="ARBA00022475"/>
    </source>
</evidence>
<gene>
    <name evidence="9" type="ORF">BCF53_101454</name>
</gene>
<evidence type="ECO:0000256" key="6">
    <source>
        <dbReference type="ARBA" id="ARBA00023136"/>
    </source>
</evidence>
<keyword evidence="10" id="KW-1185">Reference proteome</keyword>
<dbReference type="AlphaFoldDB" id="A0A4R3IC67"/>
<dbReference type="PANTHER" id="PTHR40074:SF2">
    <property type="entry name" value="O-ACETYLTRANSFERASE WECH"/>
    <property type="match status" value="1"/>
</dbReference>
<feature type="transmembrane region" description="Helical" evidence="7">
    <location>
        <begin position="12"/>
        <end position="34"/>
    </location>
</feature>
<keyword evidence="9" id="KW-0808">Transferase</keyword>
<dbReference type="GO" id="GO:0016413">
    <property type="term" value="F:O-acetyltransferase activity"/>
    <property type="evidence" value="ECO:0007669"/>
    <property type="project" value="TreeGrafter"/>
</dbReference>
<sequence length="330" mass="36905">MRLYYLDQVRAIAIVMVVMIHAISYTNGISEALFTVVQQLTLSVAVPIFFLVDGYLFCLGKSPDQRTERSFKLKANFKRLVIPWISFTVIYTFCRYIFEVLGVVEANVINVAGLYELFMKMLGGVYSSQLYFLLSLFIVRLAVTSIERLYNFSSGLLLLFAVSLAIAYSVFNTELSVIRLTPFGIDALQNSLWGVSFFMLGMFLGLATFEIKRLMPVVTAVFLCSAYGVYQWNTDFIGLMFQYSYMLFLFIGFMHIPKINWLASLGKNTMGIYLLHSPVLLKLLAVVFGALGLKGISGFAALSLLTLATSWIAAGILVRLPQGKAILGSR</sequence>
<feature type="transmembrane region" description="Helical" evidence="7">
    <location>
        <begin position="40"/>
        <end position="59"/>
    </location>
</feature>
<feature type="transmembrane region" description="Helical" evidence="7">
    <location>
        <begin position="149"/>
        <end position="171"/>
    </location>
</feature>
<keyword evidence="9" id="KW-0012">Acyltransferase</keyword>
<dbReference type="EMBL" id="SLZR01000001">
    <property type="protein sequence ID" value="TCS44111.1"/>
    <property type="molecule type" value="Genomic_DNA"/>
</dbReference>